<proteinExistence type="predicted"/>
<feature type="region of interest" description="Disordered" evidence="1">
    <location>
        <begin position="319"/>
        <end position="353"/>
    </location>
</feature>
<gene>
    <name evidence="2" type="ORF">UFOVP996_28</name>
</gene>
<feature type="compositionally biased region" description="Polar residues" evidence="1">
    <location>
        <begin position="10"/>
        <end position="21"/>
    </location>
</feature>
<accession>A0A6J5PV99</accession>
<organism evidence="2">
    <name type="scientific">uncultured Caudovirales phage</name>
    <dbReference type="NCBI Taxonomy" id="2100421"/>
    <lineage>
        <taxon>Viruses</taxon>
        <taxon>Duplodnaviria</taxon>
        <taxon>Heunggongvirae</taxon>
        <taxon>Uroviricota</taxon>
        <taxon>Caudoviricetes</taxon>
        <taxon>Peduoviridae</taxon>
        <taxon>Maltschvirus</taxon>
        <taxon>Maltschvirus maltsch</taxon>
    </lineage>
</organism>
<evidence type="ECO:0000313" key="2">
    <source>
        <dbReference type="EMBL" id="CAB4175809.1"/>
    </source>
</evidence>
<name>A0A6J5PV99_9CAUD</name>
<evidence type="ECO:0000256" key="1">
    <source>
        <dbReference type="SAM" id="MobiDB-lite"/>
    </source>
</evidence>
<dbReference type="EMBL" id="LR796927">
    <property type="protein sequence ID" value="CAB4175809.1"/>
    <property type="molecule type" value="Genomic_DNA"/>
</dbReference>
<sequence>MSDVIADATATEQTGATNPVDQISAMIAANRRNNPQPDGSQAPPAGQVEAKAKAPEAAPSEEAEPEDSAVETTDSVDLEEPDEATDGVTDAVNFLEFAEANPDMLWRIPNKDADGGFVEIPVSKAAAILGQGSAIHENARKLKAERADFEEYEANRRKELDGLQIGLELTIQPQLQQAADELVTLQQYNQQWTQILNSAQDEVKRSEAEAAIRQNSQLIQEKSQFIQATRPKVEQFYQQRSAFVQEQLEKARQGFSDAELKNKATYSELRDRLSKDWKGAEGSFVAGVKNLDLVSSDEFLFGLIRDGMKFRDGPKVKNAGNSLAAASRPATRAKTSPEDKTVELQKKAQAGDKNAARDLLATLLSANKRRR</sequence>
<feature type="compositionally biased region" description="Basic and acidic residues" evidence="1">
    <location>
        <begin position="335"/>
        <end position="353"/>
    </location>
</feature>
<reference evidence="2" key="1">
    <citation type="submission" date="2020-05" db="EMBL/GenBank/DDBJ databases">
        <authorList>
            <person name="Chiriac C."/>
            <person name="Salcher M."/>
            <person name="Ghai R."/>
            <person name="Kavagutti S V."/>
        </authorList>
    </citation>
    <scope>NUCLEOTIDE SEQUENCE</scope>
</reference>
<protein>
    <submittedName>
        <fullName evidence="2">Uncharacterized protein</fullName>
    </submittedName>
</protein>
<feature type="region of interest" description="Disordered" evidence="1">
    <location>
        <begin position="1"/>
        <end position="85"/>
    </location>
</feature>
<feature type="compositionally biased region" description="Acidic residues" evidence="1">
    <location>
        <begin position="59"/>
        <end position="85"/>
    </location>
</feature>